<comment type="caution">
    <text evidence="4">The sequence shown here is derived from an EMBL/GenBank/DDBJ whole genome shotgun (WGS) entry which is preliminary data.</text>
</comment>
<dbReference type="GO" id="GO:0006313">
    <property type="term" value="P:DNA transposition"/>
    <property type="evidence" value="ECO:0007669"/>
    <property type="project" value="InterPro"/>
</dbReference>
<keyword evidence="1" id="KW-0815">Transposition</keyword>
<proteinExistence type="predicted"/>
<name>A0A645CFA7_9ZZZZ</name>
<dbReference type="GO" id="GO:0004803">
    <property type="term" value="F:transposase activity"/>
    <property type="evidence" value="ECO:0007669"/>
    <property type="project" value="InterPro"/>
</dbReference>
<protein>
    <submittedName>
        <fullName evidence="4">Uncharacterized protein</fullName>
    </submittedName>
</protein>
<evidence type="ECO:0000256" key="3">
    <source>
        <dbReference type="ARBA" id="ARBA00023172"/>
    </source>
</evidence>
<gene>
    <name evidence="4" type="ORF">SDC9_122650</name>
</gene>
<evidence type="ECO:0000256" key="2">
    <source>
        <dbReference type="ARBA" id="ARBA00023125"/>
    </source>
</evidence>
<dbReference type="GO" id="GO:0003677">
    <property type="term" value="F:DNA binding"/>
    <property type="evidence" value="ECO:0007669"/>
    <property type="project" value="UniProtKB-KW"/>
</dbReference>
<keyword evidence="3" id="KW-0233">DNA recombination</keyword>
<accession>A0A645CFA7</accession>
<keyword evidence="2" id="KW-0238">DNA-binding</keyword>
<dbReference type="AlphaFoldDB" id="A0A645CFA7"/>
<sequence>MWLKQDELAAFWQDVMSDLKARGVEDTLVTVTDNLNCFTWAITNVFPMANTLMLSNHGKTIGRGDRFFCLPSRDPEDYLHD</sequence>
<dbReference type="EMBL" id="VSSQ01026769">
    <property type="protein sequence ID" value="MPM75656.1"/>
    <property type="molecule type" value="Genomic_DNA"/>
</dbReference>
<dbReference type="Pfam" id="PF00872">
    <property type="entry name" value="Transposase_mut"/>
    <property type="match status" value="1"/>
</dbReference>
<dbReference type="InterPro" id="IPR001207">
    <property type="entry name" value="Transposase_mutator"/>
</dbReference>
<evidence type="ECO:0000313" key="4">
    <source>
        <dbReference type="EMBL" id="MPM75656.1"/>
    </source>
</evidence>
<evidence type="ECO:0000256" key="1">
    <source>
        <dbReference type="ARBA" id="ARBA00022578"/>
    </source>
</evidence>
<organism evidence="4">
    <name type="scientific">bioreactor metagenome</name>
    <dbReference type="NCBI Taxonomy" id="1076179"/>
    <lineage>
        <taxon>unclassified sequences</taxon>
        <taxon>metagenomes</taxon>
        <taxon>ecological metagenomes</taxon>
    </lineage>
</organism>
<reference evidence="4" key="1">
    <citation type="submission" date="2019-08" db="EMBL/GenBank/DDBJ databases">
        <authorList>
            <person name="Kucharzyk K."/>
            <person name="Murdoch R.W."/>
            <person name="Higgins S."/>
            <person name="Loffler F."/>
        </authorList>
    </citation>
    <scope>NUCLEOTIDE SEQUENCE</scope>
</reference>